<sequence>MRPDAVDHYVTLLADDGSLPSEAFCLTVVRGLSVTEALTRVDAPPSGRTATLADAGQTSVAAYPDDLPLVVADHLDGWTLLAADNGYHCARAEVVAKLSVGTVAASVYWNVEFDSNLMLAQEGRVLSAFEFIGSAPRSGDRPDAIRPYLEGLTFEDAHAYRFCAEALAFLERLSGVRVPADWSTRDLPAAVIVDPLRFRPPNPRNWLSVDGTDLEPSHEAARRAAERACEAHGVVPDGDLLARAHAEYREALHLRWQRCLPQALPADPVERLQAESRRRHAENGAERAAVARAHAVAATDGSRVADPAEALGWAVYNAIQADRAVNPHQVDLRWVQRLT</sequence>
<evidence type="ECO:0000313" key="2">
    <source>
        <dbReference type="Proteomes" id="UP000241118"/>
    </source>
</evidence>
<dbReference type="AlphaFoldDB" id="A0A2P8HZX9"/>
<accession>A0A2P8HZX9</accession>
<dbReference type="Pfam" id="PF20062">
    <property type="entry name" value="DUF6461"/>
    <property type="match status" value="1"/>
</dbReference>
<name>A0A2P8HZX9_SACCR</name>
<dbReference type="InterPro" id="IPR045592">
    <property type="entry name" value="DUF6461"/>
</dbReference>
<evidence type="ECO:0000313" key="1">
    <source>
        <dbReference type="EMBL" id="PSL51778.1"/>
    </source>
</evidence>
<gene>
    <name evidence="1" type="ORF">B0I31_11891</name>
</gene>
<reference evidence="1 2" key="1">
    <citation type="submission" date="2018-03" db="EMBL/GenBank/DDBJ databases">
        <title>Genomic Encyclopedia of Type Strains, Phase III (KMG-III): the genomes of soil and plant-associated and newly described type strains.</title>
        <authorList>
            <person name="Whitman W."/>
        </authorList>
    </citation>
    <scope>NUCLEOTIDE SEQUENCE [LARGE SCALE GENOMIC DNA]</scope>
    <source>
        <strain evidence="1 2">CGMCC 4.7097</strain>
    </source>
</reference>
<keyword evidence="2" id="KW-1185">Reference proteome</keyword>
<dbReference type="EMBL" id="PYAX01000018">
    <property type="protein sequence ID" value="PSL51778.1"/>
    <property type="molecule type" value="Genomic_DNA"/>
</dbReference>
<organism evidence="1 2">
    <name type="scientific">Saccharothrix carnea</name>
    <dbReference type="NCBI Taxonomy" id="1280637"/>
    <lineage>
        <taxon>Bacteria</taxon>
        <taxon>Bacillati</taxon>
        <taxon>Actinomycetota</taxon>
        <taxon>Actinomycetes</taxon>
        <taxon>Pseudonocardiales</taxon>
        <taxon>Pseudonocardiaceae</taxon>
        <taxon>Saccharothrix</taxon>
    </lineage>
</organism>
<protein>
    <submittedName>
        <fullName evidence="1">Uncharacterized protein</fullName>
    </submittedName>
</protein>
<proteinExistence type="predicted"/>
<dbReference type="Proteomes" id="UP000241118">
    <property type="component" value="Unassembled WGS sequence"/>
</dbReference>
<comment type="caution">
    <text evidence="1">The sequence shown here is derived from an EMBL/GenBank/DDBJ whole genome shotgun (WGS) entry which is preliminary data.</text>
</comment>